<feature type="chain" id="PRO_5014476248" evidence="5">
    <location>
        <begin position="31"/>
        <end position="562"/>
    </location>
</feature>
<dbReference type="SUPFAM" id="SSF48056">
    <property type="entry name" value="Di-copper centre-containing domain"/>
    <property type="match status" value="1"/>
</dbReference>
<feature type="domain" description="Tyrosinase copper-binding" evidence="7">
    <location>
        <begin position="295"/>
        <end position="306"/>
    </location>
</feature>
<keyword evidence="4" id="KW-0503">Monooxygenase</keyword>
<dbReference type="EMBL" id="KZ613476">
    <property type="protein sequence ID" value="PMD23054.1"/>
    <property type="molecule type" value="Genomic_DNA"/>
</dbReference>
<evidence type="ECO:0000256" key="3">
    <source>
        <dbReference type="ARBA" id="ARBA00023002"/>
    </source>
</evidence>
<feature type="domain" description="Tyrosinase copper-binding" evidence="6">
    <location>
        <begin position="116"/>
        <end position="133"/>
    </location>
</feature>
<protein>
    <submittedName>
        <fullName evidence="8">Di-copper centre-containing protein</fullName>
    </submittedName>
</protein>
<evidence type="ECO:0000256" key="4">
    <source>
        <dbReference type="ARBA" id="ARBA00023033"/>
    </source>
</evidence>
<proteinExistence type="predicted"/>
<dbReference type="InterPro" id="IPR008922">
    <property type="entry name" value="Di-copper_centre_dom_sf"/>
</dbReference>
<dbReference type="Pfam" id="PF00264">
    <property type="entry name" value="Tyrosinase"/>
    <property type="match status" value="1"/>
</dbReference>
<reference evidence="8 9" key="1">
    <citation type="submission" date="2016-05" db="EMBL/GenBank/DDBJ databases">
        <title>A degradative enzymes factory behind the ericoid mycorrhizal symbiosis.</title>
        <authorList>
            <consortium name="DOE Joint Genome Institute"/>
            <person name="Martino E."/>
            <person name="Morin E."/>
            <person name="Grelet G."/>
            <person name="Kuo A."/>
            <person name="Kohler A."/>
            <person name="Daghino S."/>
            <person name="Barry K."/>
            <person name="Choi C."/>
            <person name="Cichocki N."/>
            <person name="Clum A."/>
            <person name="Copeland A."/>
            <person name="Hainaut M."/>
            <person name="Haridas S."/>
            <person name="Labutti K."/>
            <person name="Lindquist E."/>
            <person name="Lipzen A."/>
            <person name="Khouja H.-R."/>
            <person name="Murat C."/>
            <person name="Ohm R."/>
            <person name="Olson A."/>
            <person name="Spatafora J."/>
            <person name="Veneault-Fourrey C."/>
            <person name="Henrissat B."/>
            <person name="Grigoriev I."/>
            <person name="Martin F."/>
            <person name="Perotto S."/>
        </authorList>
    </citation>
    <scope>NUCLEOTIDE SEQUENCE [LARGE SCALE GENOMIC DNA]</scope>
    <source>
        <strain evidence="8 9">UAMH 7357</strain>
    </source>
</reference>
<dbReference type="AlphaFoldDB" id="A0A2J6Q9Y4"/>
<sequence length="562" mass="62353">MPSLKMGPNNIIRFLVLLTISIYSIQAAHAQRYPITGVHTGVNASGARPARRNILDMQNDAPTWSLYIQALTAWQNMDESDMLSYFQVAGIHGLPFIPWNNVSAVPDWQWGGYCTHASVLFLTWHRPYLALVEQLIASHAQQIAQSYNSSAYQAAANNLRIPYWDWASVPAMPDVVSEQYVQITTPSGVKTVANPLFQYKFHTFPLNPNYFPPNSGPCANDPYTVRDTPEAVNNNLARQGLMSSTYFTFTKDTTFNLFCTYATSGPSLEAIHNNVHADVGGTNGHMSVLTYAALDPIFWLHHANVDRLFSLWEAIYPNQYLTSATEGQGTFAIPPGNLDTQSTPLEPFSSNSQGQFYTSASSWKTSTFGYTYPEIQDWNQTPAQLKANVTAIINRMYNPQGTFPKRAATPGAQTKSWSVALNVSRFDLQGESFTVRVFLGHVPEKSEDWPLSSGCAGSFTVFPPPHQGNGRYPTLTAYYEIDLTKDLSDNGVDPTDVAAVEKWLEGNLNWGVQKFDLTVVPNEQIPSLQLVVQDADVTLPRDITELPTYGEVTLHPSITQGK</sequence>
<evidence type="ECO:0000259" key="7">
    <source>
        <dbReference type="PROSITE" id="PS00498"/>
    </source>
</evidence>
<dbReference type="InterPro" id="IPR002227">
    <property type="entry name" value="Tyrosinase_Cu-bd"/>
</dbReference>
<evidence type="ECO:0000313" key="9">
    <source>
        <dbReference type="Proteomes" id="UP000235672"/>
    </source>
</evidence>
<evidence type="ECO:0000256" key="2">
    <source>
        <dbReference type="ARBA" id="ARBA00022723"/>
    </source>
</evidence>
<keyword evidence="3" id="KW-0560">Oxidoreductase</keyword>
<dbReference type="GO" id="GO:0046872">
    <property type="term" value="F:metal ion binding"/>
    <property type="evidence" value="ECO:0007669"/>
    <property type="project" value="UniProtKB-KW"/>
</dbReference>
<feature type="signal peptide" evidence="5">
    <location>
        <begin position="1"/>
        <end position="30"/>
    </location>
</feature>
<name>A0A2J6Q9Y4_9HELO</name>
<accession>A0A2J6Q9Y4</accession>
<comment type="cofactor">
    <cofactor evidence="1">
        <name>Cu(2+)</name>
        <dbReference type="ChEBI" id="CHEBI:29036"/>
    </cofactor>
</comment>
<organism evidence="8 9">
    <name type="scientific">Hyaloscypha hepaticicola</name>
    <dbReference type="NCBI Taxonomy" id="2082293"/>
    <lineage>
        <taxon>Eukaryota</taxon>
        <taxon>Fungi</taxon>
        <taxon>Dikarya</taxon>
        <taxon>Ascomycota</taxon>
        <taxon>Pezizomycotina</taxon>
        <taxon>Leotiomycetes</taxon>
        <taxon>Helotiales</taxon>
        <taxon>Hyaloscyphaceae</taxon>
        <taxon>Hyaloscypha</taxon>
    </lineage>
</organism>
<dbReference type="PROSITE" id="PS00497">
    <property type="entry name" value="TYROSINASE_1"/>
    <property type="match status" value="1"/>
</dbReference>
<keyword evidence="9" id="KW-1185">Reference proteome</keyword>
<evidence type="ECO:0000259" key="6">
    <source>
        <dbReference type="PROSITE" id="PS00497"/>
    </source>
</evidence>
<evidence type="ECO:0000256" key="5">
    <source>
        <dbReference type="SAM" id="SignalP"/>
    </source>
</evidence>
<dbReference type="STRING" id="1745343.A0A2J6Q9Y4"/>
<dbReference type="InterPro" id="IPR050316">
    <property type="entry name" value="Tyrosinase/Hemocyanin"/>
</dbReference>
<dbReference type="Pfam" id="PF18132">
    <property type="entry name" value="Tyrosinase_C"/>
    <property type="match status" value="1"/>
</dbReference>
<dbReference type="PROSITE" id="PS00498">
    <property type="entry name" value="TYROSINASE_2"/>
    <property type="match status" value="1"/>
</dbReference>
<dbReference type="Gene3D" id="1.10.1280.10">
    <property type="entry name" value="Di-copper center containing domain from catechol oxidase"/>
    <property type="match status" value="1"/>
</dbReference>
<evidence type="ECO:0000256" key="1">
    <source>
        <dbReference type="ARBA" id="ARBA00001973"/>
    </source>
</evidence>
<dbReference type="PRINTS" id="PR00092">
    <property type="entry name" value="TYROSINASE"/>
</dbReference>
<keyword evidence="5" id="KW-0732">Signal</keyword>
<dbReference type="PANTHER" id="PTHR11474">
    <property type="entry name" value="TYROSINASE FAMILY MEMBER"/>
    <property type="match status" value="1"/>
</dbReference>
<keyword evidence="2" id="KW-0479">Metal-binding</keyword>
<evidence type="ECO:0000313" key="8">
    <source>
        <dbReference type="EMBL" id="PMD23054.1"/>
    </source>
</evidence>
<gene>
    <name evidence="8" type="ORF">NA56DRAFT_85723</name>
</gene>
<dbReference type="Gene3D" id="2.60.310.20">
    <property type="match status" value="1"/>
</dbReference>
<dbReference type="GO" id="GO:0004497">
    <property type="term" value="F:monooxygenase activity"/>
    <property type="evidence" value="ECO:0007669"/>
    <property type="project" value="UniProtKB-KW"/>
</dbReference>
<dbReference type="OrthoDB" id="1658288at2759"/>
<dbReference type="PANTHER" id="PTHR11474:SF131">
    <property type="entry name" value="TYROSINASE COPPER-BINDING DOMAIN-CONTAINING PROTEIN"/>
    <property type="match status" value="1"/>
</dbReference>
<dbReference type="InterPro" id="IPR041640">
    <property type="entry name" value="Tyrosinase_C"/>
</dbReference>
<dbReference type="Proteomes" id="UP000235672">
    <property type="component" value="Unassembled WGS sequence"/>
</dbReference>